<keyword evidence="3" id="KW-0812">Transmembrane</keyword>
<dbReference type="PANTHER" id="PTHR11686:SF72">
    <property type="entry name" value="GAMMA-GLUTAMYL TRANSPEPTIDASE, ISOFORM A"/>
    <property type="match status" value="1"/>
</dbReference>
<evidence type="ECO:0000256" key="2">
    <source>
        <dbReference type="PIRSR" id="PIRSR600101-2"/>
    </source>
</evidence>
<dbReference type="AlphaFoldDB" id="A0A7R9KNS2"/>
<evidence type="ECO:0000313" key="5">
    <source>
        <dbReference type="Proteomes" id="UP000759131"/>
    </source>
</evidence>
<dbReference type="EMBL" id="CAJPIZ010003943">
    <property type="protein sequence ID" value="CAG2106996.1"/>
    <property type="molecule type" value="Genomic_DNA"/>
</dbReference>
<feature type="active site" description="Nucleophile" evidence="1">
    <location>
        <position position="435"/>
    </location>
</feature>
<feature type="binding site" evidence="2">
    <location>
        <begin position="502"/>
        <end position="503"/>
    </location>
    <ligand>
        <name>L-glutamate</name>
        <dbReference type="ChEBI" id="CHEBI:29985"/>
    </ligand>
</feature>
<dbReference type="PANTHER" id="PTHR11686">
    <property type="entry name" value="GAMMA GLUTAMYL TRANSPEPTIDASE"/>
    <property type="match status" value="1"/>
</dbReference>
<accession>A0A7R9KNS2</accession>
<dbReference type="FunFam" id="1.10.246.130:FF:000001">
    <property type="entry name" value="Gamma-glutamyltransferase 5 isoform 1"/>
    <property type="match status" value="1"/>
</dbReference>
<dbReference type="Gene3D" id="3.60.20.40">
    <property type="match status" value="1"/>
</dbReference>
<keyword evidence="5" id="KW-1185">Reference proteome</keyword>
<proteinExistence type="predicted"/>
<dbReference type="InterPro" id="IPR029055">
    <property type="entry name" value="Ntn_hydrolases_N"/>
</dbReference>
<feature type="binding site" evidence="2">
    <location>
        <position position="525"/>
    </location>
    <ligand>
        <name>L-glutamate</name>
        <dbReference type="ChEBI" id="CHEBI:29985"/>
    </ligand>
</feature>
<evidence type="ECO:0000313" key="4">
    <source>
        <dbReference type="EMBL" id="CAD7626566.1"/>
    </source>
</evidence>
<dbReference type="Pfam" id="PF01019">
    <property type="entry name" value="G_glu_transpept"/>
    <property type="match status" value="1"/>
</dbReference>
<feature type="binding site" evidence="2">
    <location>
        <position position="159"/>
    </location>
    <ligand>
        <name>L-glutamate</name>
        <dbReference type="ChEBI" id="CHEBI:29985"/>
    </ligand>
</feature>
<sequence length="619" mass="67712">MGEKTKLLRDSSDEKSSKRYGSVSYKYTLIDSVPKTHFTKSHCILVSVALSVVIITFSVTLALGLPKLREKRELYLRGEFIESNAEEAVFSKSAVVVDGQPCAQIGKDVLARNGSAVDAAIALLFCDEIANPQSSGIGGGFLMIVYNRANKTSEVIDARETAPKNLDINIFKNNISLLKEDGPSIAIPGQLKGMILAHQRYGKLNWSSLVEPSIQLAKNGIIVSQYLDKVLIQSQKQILNEESLKEIFVNNATGNVYKSGEILKRPKLAETLEKIAKNPEEFYSGSIANDLINDINGLNGNITVDDMKSYSAKVRNPINVTIHSGDYTLLTVPPPGSGVLVSYVLNILDNYNTTCDQTSDVNDRILFFHRFVEALKFAFGKRLGLGDPDFVDNTALIRDLTSHTLADETQQRIQESAQPIAYYGLTGQPLNDEGTGHISVIAPNGDTVSVTSSINSVFGSKRISQSTGIILNNEMKDFAVDANGIPSDDSPNSMIGGKRPLTSMSPTIIIDRNGDTKLAIGGIGGTRILSSVSQVLYQTLWRCKSLKEATDTSRLYIDINQNTVLYEAEFPKVYTDGLYHFGHRLAVDHIISSVYSILETNSTFRAYVDHRKGGSSDGF</sequence>
<dbReference type="Proteomes" id="UP000759131">
    <property type="component" value="Unassembled WGS sequence"/>
</dbReference>
<dbReference type="GO" id="GO:0006751">
    <property type="term" value="P:glutathione catabolic process"/>
    <property type="evidence" value="ECO:0007669"/>
    <property type="project" value="InterPro"/>
</dbReference>
<evidence type="ECO:0000256" key="3">
    <source>
        <dbReference type="SAM" id="Phobius"/>
    </source>
</evidence>
<dbReference type="InterPro" id="IPR043138">
    <property type="entry name" value="GGT_lsub"/>
</dbReference>
<feature type="binding site" evidence="2">
    <location>
        <position position="477"/>
    </location>
    <ligand>
        <name>L-glutamate</name>
        <dbReference type="ChEBI" id="CHEBI:29985"/>
    </ligand>
</feature>
<name>A0A7R9KNS2_9ACAR</name>
<keyword evidence="3" id="KW-1133">Transmembrane helix</keyword>
<protein>
    <submittedName>
        <fullName evidence="4">Uncharacterized protein</fullName>
    </submittedName>
</protein>
<dbReference type="OrthoDB" id="1081007at2759"/>
<gene>
    <name evidence="4" type="ORF">OSB1V03_LOCUS6999</name>
</gene>
<dbReference type="Gene3D" id="1.10.246.130">
    <property type="match status" value="1"/>
</dbReference>
<organism evidence="4">
    <name type="scientific">Medioppia subpectinata</name>
    <dbReference type="NCBI Taxonomy" id="1979941"/>
    <lineage>
        <taxon>Eukaryota</taxon>
        <taxon>Metazoa</taxon>
        <taxon>Ecdysozoa</taxon>
        <taxon>Arthropoda</taxon>
        <taxon>Chelicerata</taxon>
        <taxon>Arachnida</taxon>
        <taxon>Acari</taxon>
        <taxon>Acariformes</taxon>
        <taxon>Sarcoptiformes</taxon>
        <taxon>Oribatida</taxon>
        <taxon>Brachypylina</taxon>
        <taxon>Oppioidea</taxon>
        <taxon>Oppiidae</taxon>
        <taxon>Medioppia</taxon>
    </lineage>
</organism>
<dbReference type="InterPro" id="IPR000101">
    <property type="entry name" value="GGT_peptidase"/>
</dbReference>
<keyword evidence="3" id="KW-0472">Membrane</keyword>
<evidence type="ECO:0000256" key="1">
    <source>
        <dbReference type="PIRSR" id="PIRSR600101-1"/>
    </source>
</evidence>
<dbReference type="InterPro" id="IPR043137">
    <property type="entry name" value="GGT_ssub_C"/>
</dbReference>
<dbReference type="GO" id="GO:0036374">
    <property type="term" value="F:glutathione hydrolase activity"/>
    <property type="evidence" value="ECO:0007669"/>
    <property type="project" value="InterPro"/>
</dbReference>
<feature type="binding site" evidence="2">
    <location>
        <begin position="453"/>
        <end position="455"/>
    </location>
    <ligand>
        <name>L-glutamate</name>
        <dbReference type="ChEBI" id="CHEBI:29985"/>
    </ligand>
</feature>
<feature type="transmembrane region" description="Helical" evidence="3">
    <location>
        <begin position="44"/>
        <end position="65"/>
    </location>
</feature>
<dbReference type="SUPFAM" id="SSF56235">
    <property type="entry name" value="N-terminal nucleophile aminohydrolases (Ntn hydrolases)"/>
    <property type="match status" value="1"/>
</dbReference>
<reference evidence="4" key="1">
    <citation type="submission" date="2020-11" db="EMBL/GenBank/DDBJ databases">
        <authorList>
            <person name="Tran Van P."/>
        </authorList>
    </citation>
    <scope>NUCLEOTIDE SEQUENCE</scope>
</reference>
<dbReference type="GO" id="GO:0005886">
    <property type="term" value="C:plasma membrane"/>
    <property type="evidence" value="ECO:0007669"/>
    <property type="project" value="TreeGrafter"/>
</dbReference>
<dbReference type="PRINTS" id="PR01210">
    <property type="entry name" value="GGTRANSPTASE"/>
</dbReference>
<dbReference type="EMBL" id="OC858518">
    <property type="protein sequence ID" value="CAD7626566.1"/>
    <property type="molecule type" value="Genomic_DNA"/>
</dbReference>